<protein>
    <submittedName>
        <fullName evidence="1">Uncharacterized protein</fullName>
    </submittedName>
</protein>
<keyword evidence="2" id="KW-1185">Reference proteome</keyword>
<accession>A0ACB9HL48</accession>
<dbReference type="EMBL" id="CM042029">
    <property type="protein sequence ID" value="KAI3796138.1"/>
    <property type="molecule type" value="Genomic_DNA"/>
</dbReference>
<gene>
    <name evidence="1" type="ORF">L1987_38803</name>
</gene>
<sequence>MAPENNKQSVFPTDKEEVKNIFNRFDTNGDGKISEEELIGILKSLGSDTSPDEVKRTMAEIDADSDGSISLEEFIAFCKGIAGDSEGDWISDLKQAFKLYDLNNNGVISANELQQILSRLGESYTVENCANMINSVDSDGDGFVNFEEFRKMMSKNGGDGAP</sequence>
<comment type="caution">
    <text evidence="1">The sequence shown here is derived from an EMBL/GenBank/DDBJ whole genome shotgun (WGS) entry which is preliminary data.</text>
</comment>
<proteinExistence type="predicted"/>
<reference evidence="1 2" key="2">
    <citation type="journal article" date="2022" name="Mol. Ecol. Resour.">
        <title>The genomes of chicory, endive, great burdock and yacon provide insights into Asteraceae paleo-polyploidization history and plant inulin production.</title>
        <authorList>
            <person name="Fan W."/>
            <person name="Wang S."/>
            <person name="Wang H."/>
            <person name="Wang A."/>
            <person name="Jiang F."/>
            <person name="Liu H."/>
            <person name="Zhao H."/>
            <person name="Xu D."/>
            <person name="Zhang Y."/>
        </authorList>
    </citation>
    <scope>NUCLEOTIDE SEQUENCE [LARGE SCALE GENOMIC DNA]</scope>
    <source>
        <strain evidence="2">cv. Yunnan</strain>
        <tissue evidence="1">Leaves</tissue>
    </source>
</reference>
<name>A0ACB9HL48_9ASTR</name>
<reference evidence="2" key="1">
    <citation type="journal article" date="2022" name="Mol. Ecol. Resour.">
        <title>The genomes of chicory, endive, great burdock and yacon provide insights into Asteraceae palaeo-polyploidization history and plant inulin production.</title>
        <authorList>
            <person name="Fan W."/>
            <person name="Wang S."/>
            <person name="Wang H."/>
            <person name="Wang A."/>
            <person name="Jiang F."/>
            <person name="Liu H."/>
            <person name="Zhao H."/>
            <person name="Xu D."/>
            <person name="Zhang Y."/>
        </authorList>
    </citation>
    <scope>NUCLEOTIDE SEQUENCE [LARGE SCALE GENOMIC DNA]</scope>
    <source>
        <strain evidence="2">cv. Yunnan</strain>
    </source>
</reference>
<evidence type="ECO:0000313" key="2">
    <source>
        <dbReference type="Proteomes" id="UP001056120"/>
    </source>
</evidence>
<dbReference type="Proteomes" id="UP001056120">
    <property type="component" value="Linkage Group LG12"/>
</dbReference>
<organism evidence="1 2">
    <name type="scientific">Smallanthus sonchifolius</name>
    <dbReference type="NCBI Taxonomy" id="185202"/>
    <lineage>
        <taxon>Eukaryota</taxon>
        <taxon>Viridiplantae</taxon>
        <taxon>Streptophyta</taxon>
        <taxon>Embryophyta</taxon>
        <taxon>Tracheophyta</taxon>
        <taxon>Spermatophyta</taxon>
        <taxon>Magnoliopsida</taxon>
        <taxon>eudicotyledons</taxon>
        <taxon>Gunneridae</taxon>
        <taxon>Pentapetalae</taxon>
        <taxon>asterids</taxon>
        <taxon>campanulids</taxon>
        <taxon>Asterales</taxon>
        <taxon>Asteraceae</taxon>
        <taxon>Asteroideae</taxon>
        <taxon>Heliantheae alliance</taxon>
        <taxon>Millerieae</taxon>
        <taxon>Smallanthus</taxon>
    </lineage>
</organism>
<evidence type="ECO:0000313" key="1">
    <source>
        <dbReference type="EMBL" id="KAI3796138.1"/>
    </source>
</evidence>